<dbReference type="SUPFAM" id="SSF53335">
    <property type="entry name" value="S-adenosyl-L-methionine-dependent methyltransferases"/>
    <property type="match status" value="1"/>
</dbReference>
<protein>
    <submittedName>
        <fullName evidence="2">Methyltransferase domain-containing protein</fullName>
    </submittedName>
</protein>
<dbReference type="Pfam" id="PF08241">
    <property type="entry name" value="Methyltransf_11"/>
    <property type="match status" value="1"/>
</dbReference>
<evidence type="ECO:0000313" key="3">
    <source>
        <dbReference type="Proteomes" id="UP000622405"/>
    </source>
</evidence>
<dbReference type="GO" id="GO:0008168">
    <property type="term" value="F:methyltransferase activity"/>
    <property type="evidence" value="ECO:0007669"/>
    <property type="project" value="UniProtKB-KW"/>
</dbReference>
<dbReference type="GO" id="GO:0032259">
    <property type="term" value="P:methylation"/>
    <property type="evidence" value="ECO:0007669"/>
    <property type="project" value="UniProtKB-KW"/>
</dbReference>
<dbReference type="Proteomes" id="UP000622405">
    <property type="component" value="Unassembled WGS sequence"/>
</dbReference>
<dbReference type="Gene3D" id="3.40.50.150">
    <property type="entry name" value="Vaccinia Virus protein VP39"/>
    <property type="match status" value="1"/>
</dbReference>
<gene>
    <name evidence="2" type="ORF">GH811_02405</name>
</gene>
<dbReference type="RefSeq" id="WP_186893117.1">
    <property type="nucleotide sequence ID" value="NZ_WJBE01000001.1"/>
</dbReference>
<dbReference type="InterPro" id="IPR029063">
    <property type="entry name" value="SAM-dependent_MTases_sf"/>
</dbReference>
<feature type="domain" description="Methyltransferase type 11" evidence="1">
    <location>
        <begin position="93"/>
        <end position="136"/>
    </location>
</feature>
<proteinExistence type="predicted"/>
<accession>A0ABR6YTH6</accession>
<dbReference type="EMBL" id="WJBE01000001">
    <property type="protein sequence ID" value="MBC3898470.1"/>
    <property type="molecule type" value="Genomic_DNA"/>
</dbReference>
<evidence type="ECO:0000313" key="2">
    <source>
        <dbReference type="EMBL" id="MBC3898470.1"/>
    </source>
</evidence>
<comment type="caution">
    <text evidence="2">The sequence shown here is derived from an EMBL/GenBank/DDBJ whole genome shotgun (WGS) entry which is preliminary data.</text>
</comment>
<sequence length="225" mass="26148">MGNAIDYFSYDNKFISFKTYFSCKARKKMFDLFVKLVHPTESDETLDLGATPDSKLADSNLFDKLYPHKSKLTVASIEDCSDLVKELSLKEFVYNEPKKALPFADKQFDICFCSAVLEHVGGFEDQEFFLQECIRVADRIFITTPYRYFPLEMHTFIPFLHWLPWKTFQKIVKATKGDFWADTDNLMLCSKSDIERMNLSKPIKVSFVRTVGMKSNMILTIDTNK</sequence>
<reference evidence="2 3" key="1">
    <citation type="journal article" date="2020" name="mSystems">
        <title>Defining Genomic and Predicted Metabolic Features of the Acetobacterium Genus.</title>
        <authorList>
            <person name="Ross D.E."/>
            <person name="Marshall C.W."/>
            <person name="Gulliver D."/>
            <person name="May H.D."/>
            <person name="Norman R.S."/>
        </authorList>
    </citation>
    <scope>NUCLEOTIDE SEQUENCE [LARGE SCALE GENOMIC DNA]</scope>
    <source>
        <strain evidence="2 3">DSM 4132</strain>
    </source>
</reference>
<dbReference type="InterPro" id="IPR013216">
    <property type="entry name" value="Methyltransf_11"/>
</dbReference>
<keyword evidence="3" id="KW-1185">Reference proteome</keyword>
<keyword evidence="2" id="KW-0808">Transferase</keyword>
<name>A0ABR6YTH6_9FIRM</name>
<keyword evidence="2" id="KW-0489">Methyltransferase</keyword>
<evidence type="ECO:0000259" key="1">
    <source>
        <dbReference type="Pfam" id="PF08241"/>
    </source>
</evidence>
<organism evidence="2 3">
    <name type="scientific">Acetobacterium malicum</name>
    <dbReference type="NCBI Taxonomy" id="52692"/>
    <lineage>
        <taxon>Bacteria</taxon>
        <taxon>Bacillati</taxon>
        <taxon>Bacillota</taxon>
        <taxon>Clostridia</taxon>
        <taxon>Eubacteriales</taxon>
        <taxon>Eubacteriaceae</taxon>
        <taxon>Acetobacterium</taxon>
    </lineage>
</organism>